<dbReference type="Proteomes" id="UP000243255">
    <property type="component" value="Unassembled WGS sequence"/>
</dbReference>
<dbReference type="Pfam" id="PF07885">
    <property type="entry name" value="Ion_trans_2"/>
    <property type="match status" value="1"/>
</dbReference>
<dbReference type="Gene3D" id="1.10.287.70">
    <property type="match status" value="1"/>
</dbReference>
<dbReference type="Pfam" id="PF00805">
    <property type="entry name" value="Pentapeptide"/>
    <property type="match status" value="2"/>
</dbReference>
<evidence type="ECO:0000259" key="2">
    <source>
        <dbReference type="Pfam" id="PF07885"/>
    </source>
</evidence>
<evidence type="ECO:0000313" key="4">
    <source>
        <dbReference type="Proteomes" id="UP000243255"/>
    </source>
</evidence>
<dbReference type="RefSeq" id="WP_073124960.1">
    <property type="nucleotide sequence ID" value="NZ_BAABCH010000002.1"/>
</dbReference>
<dbReference type="AlphaFoldDB" id="A0A1M5MUU0"/>
<dbReference type="InterPro" id="IPR001646">
    <property type="entry name" value="5peptide_repeat"/>
</dbReference>
<gene>
    <name evidence="3" type="ORF">SAMN04488530_10826</name>
</gene>
<keyword evidence="1" id="KW-1133">Transmembrane helix</keyword>
<dbReference type="SUPFAM" id="SSF81324">
    <property type="entry name" value="Voltage-gated potassium channels"/>
    <property type="match status" value="1"/>
</dbReference>
<accession>A0A1M5MUU0</accession>
<feature type="domain" description="Potassium channel" evidence="2">
    <location>
        <begin position="319"/>
        <end position="395"/>
    </location>
</feature>
<feature type="transmembrane region" description="Helical" evidence="1">
    <location>
        <begin position="339"/>
        <end position="359"/>
    </location>
</feature>
<sequence>MNNIKREMKKINNEIDNRLAENKENYYFQLNLFKEEFLVEESYVKGGIGNKLKNLYDLKSDTETIFTTIENKFIGGLAKSNISLNYDKFINCSFKDIKFESCTFYGTMFSSCDFKNVEFSNCLFFGSSGILFISNCNFQNCSFNNCNMENSLIRDSILANTKFVLSNLRNSIFAKVCLNQISIIDCDFRSLKIIDHNIKGFEFRDSFVTKFDEDTFISPIDLNQTKKEHLKDEFYERYFKFYKIISSKFAENGLLDISGSYYYLSKSIERKVLKGITKIKSYIFWMLCGYGEKPTYALVTSLEIILIFTIIYMFAGLNINGDIINYRLFIIKDLADKNLILDFMKSLYFSIVTFTTVGYGDITPIGYSVILSGIEMFLGVTMVGVWTATLARKISR</sequence>
<keyword evidence="1" id="KW-0472">Membrane</keyword>
<keyword evidence="4" id="KW-1185">Reference proteome</keyword>
<evidence type="ECO:0000313" key="3">
    <source>
        <dbReference type="EMBL" id="SHG81086.1"/>
    </source>
</evidence>
<keyword evidence="1" id="KW-0812">Transmembrane</keyword>
<proteinExistence type="predicted"/>
<dbReference type="OrthoDB" id="268207at2"/>
<feature type="transmembrane region" description="Helical" evidence="1">
    <location>
        <begin position="296"/>
        <end position="319"/>
    </location>
</feature>
<organism evidence="3 4">
    <name type="scientific">Asaccharospora irregularis DSM 2635</name>
    <dbReference type="NCBI Taxonomy" id="1121321"/>
    <lineage>
        <taxon>Bacteria</taxon>
        <taxon>Bacillati</taxon>
        <taxon>Bacillota</taxon>
        <taxon>Clostridia</taxon>
        <taxon>Peptostreptococcales</taxon>
        <taxon>Peptostreptococcaceae</taxon>
        <taxon>Asaccharospora</taxon>
    </lineage>
</organism>
<protein>
    <submittedName>
        <fullName evidence="3">Uncharacterized protein YjbI, contains pentapeptide repeats</fullName>
    </submittedName>
</protein>
<dbReference type="SUPFAM" id="SSF141571">
    <property type="entry name" value="Pentapeptide repeat-like"/>
    <property type="match status" value="1"/>
</dbReference>
<feature type="transmembrane region" description="Helical" evidence="1">
    <location>
        <begin position="365"/>
        <end position="391"/>
    </location>
</feature>
<name>A0A1M5MUU0_9FIRM</name>
<evidence type="ECO:0000256" key="1">
    <source>
        <dbReference type="SAM" id="Phobius"/>
    </source>
</evidence>
<dbReference type="EMBL" id="FQWX01000008">
    <property type="protein sequence ID" value="SHG81086.1"/>
    <property type="molecule type" value="Genomic_DNA"/>
</dbReference>
<dbReference type="STRING" id="1121321.SAMN04488530_10826"/>
<dbReference type="InterPro" id="IPR013099">
    <property type="entry name" value="K_chnl_dom"/>
</dbReference>
<reference evidence="4" key="1">
    <citation type="submission" date="2016-11" db="EMBL/GenBank/DDBJ databases">
        <authorList>
            <person name="Varghese N."/>
            <person name="Submissions S."/>
        </authorList>
    </citation>
    <scope>NUCLEOTIDE SEQUENCE [LARGE SCALE GENOMIC DNA]</scope>
    <source>
        <strain evidence="4">DSM 2635</strain>
    </source>
</reference>
<dbReference type="Gene3D" id="2.160.20.80">
    <property type="entry name" value="E3 ubiquitin-protein ligase SopA"/>
    <property type="match status" value="1"/>
</dbReference>